<feature type="region of interest" description="Disordered" evidence="3">
    <location>
        <begin position="215"/>
        <end position="339"/>
    </location>
</feature>
<dbReference type="KEGG" id="amex:103037736"/>
<feature type="region of interest" description="Disordered" evidence="3">
    <location>
        <begin position="1"/>
        <end position="79"/>
    </location>
</feature>
<protein>
    <submittedName>
        <fullName evidence="4">Pre-B-cell leukemia transcription factor-interacting protein 1-like</fullName>
    </submittedName>
</protein>
<feature type="compositionally biased region" description="Basic and acidic residues" evidence="3">
    <location>
        <begin position="571"/>
        <end position="590"/>
    </location>
</feature>
<proteinExistence type="predicted"/>
<feature type="region of interest" description="Disordered" evidence="3">
    <location>
        <begin position="536"/>
        <end position="644"/>
    </location>
</feature>
<feature type="compositionally biased region" description="Acidic residues" evidence="3">
    <location>
        <begin position="257"/>
        <end position="273"/>
    </location>
</feature>
<feature type="region of interest" description="Disordered" evidence="3">
    <location>
        <begin position="154"/>
        <end position="194"/>
    </location>
</feature>
<dbReference type="OrthoDB" id="8947092at2759"/>
<reference evidence="4" key="1">
    <citation type="submission" date="2025-08" db="UniProtKB">
        <authorList>
            <consortium name="Ensembl"/>
        </authorList>
    </citation>
    <scope>IDENTIFICATION</scope>
</reference>
<organism evidence="4 5">
    <name type="scientific">Astyanax mexicanus</name>
    <name type="common">Blind cave fish</name>
    <name type="synonym">Astyanax fasciatus mexicanus</name>
    <dbReference type="NCBI Taxonomy" id="7994"/>
    <lineage>
        <taxon>Eukaryota</taxon>
        <taxon>Metazoa</taxon>
        <taxon>Chordata</taxon>
        <taxon>Craniata</taxon>
        <taxon>Vertebrata</taxon>
        <taxon>Euteleostomi</taxon>
        <taxon>Actinopterygii</taxon>
        <taxon>Neopterygii</taxon>
        <taxon>Teleostei</taxon>
        <taxon>Ostariophysi</taxon>
        <taxon>Characiformes</taxon>
        <taxon>Characoidei</taxon>
        <taxon>Acestrorhamphidae</taxon>
        <taxon>Acestrorhamphinae</taxon>
        <taxon>Astyanax</taxon>
    </lineage>
</organism>
<evidence type="ECO:0000313" key="5">
    <source>
        <dbReference type="Proteomes" id="UP000694621"/>
    </source>
</evidence>
<evidence type="ECO:0000256" key="2">
    <source>
        <dbReference type="SAM" id="Coils"/>
    </source>
</evidence>
<feature type="compositionally biased region" description="Low complexity" evidence="3">
    <location>
        <begin position="1"/>
        <end position="20"/>
    </location>
</feature>
<feature type="compositionally biased region" description="Basic and acidic residues" evidence="3">
    <location>
        <begin position="598"/>
        <end position="626"/>
    </location>
</feature>
<sequence>MSDNSTGSSGSSNNSWTLLSPEEAAIDTAGSVDDGTESIGDAPSLSEEVAASSLEVKPSESETPLETVLSEEGHQVCQETSPDFFEECGASGLASVETDPDICAPVIHDTITSSPPDNDLLGAVPFSIATESSLFLPEEAVLEQETFPEVQPTFELPPKEIPASGPVAEVTPDPEPTEISFSPETPDSPFPDIPADVIPASVVIPTSAVPVVDIHAEVSPGSESPAPSQPSEAEFGSVAEGPLSEDPCPETVTSSVLEEEEEEPSIQEEETELGDNSTDVVREPETLGAEISLDYPEEGDGLRLRHVQQHTDIQRQSSDEEEEEEEEEEEFRLPERKEEKSGFSLNHLIIGALALLCLGSLFFSGFSSDQSGDFDGSELSDQELLEKLAQENKQISILEAQIQSQKEELDKALRIAAEKGATDKENAKMKEELSALPALKEELEALKSRITELTQLTAAEPSETSSSSLPSAPDVPGDSRGPTGPDGVWDKQKELKRQKSLLEESRKRLEGIKKHGWHKKGVRESLVELQQRLSEQVDHLGKRDEWKRKQKEHKDGKKVWTEKGNQWESGDVEKRKDWKLGKDKHDGGSKHKEHFKKYREEWDHKKSERKLERERRRQERPWQGKTDHHHHNHHKQQQQKQHDSVAFWRHQEEKLRRNQSPPEHCRGVADCAEAEGLVPVKLSEFQALLEVYVSKLDGESKENLEALRRLVAQFFRGSVFSHDHMLFSEFAEDVADILEDLADVLTDDDALEEEMEQFEKEALWKFAATSA</sequence>
<keyword evidence="1 2" id="KW-0175">Coiled coil</keyword>
<dbReference type="AlphaFoldDB" id="A0A8B9LVZ3"/>
<evidence type="ECO:0000256" key="3">
    <source>
        <dbReference type="SAM" id="MobiDB-lite"/>
    </source>
</evidence>
<feature type="compositionally biased region" description="Basic and acidic residues" evidence="3">
    <location>
        <begin position="536"/>
        <end position="561"/>
    </location>
</feature>
<evidence type="ECO:0000256" key="1">
    <source>
        <dbReference type="ARBA" id="ARBA00023054"/>
    </source>
</evidence>
<dbReference type="GeneID" id="103037736"/>
<feature type="compositionally biased region" description="Low complexity" evidence="3">
    <location>
        <begin position="219"/>
        <end position="234"/>
    </location>
</feature>
<feature type="compositionally biased region" description="Acidic residues" evidence="3">
    <location>
        <begin position="319"/>
        <end position="330"/>
    </location>
</feature>
<evidence type="ECO:0000313" key="4">
    <source>
        <dbReference type="Ensembl" id="ENSAMXP00005057713.1"/>
    </source>
</evidence>
<dbReference type="OMA" id="GCARQEG"/>
<dbReference type="Ensembl" id="ENSAMXT00005062349.1">
    <property type="protein sequence ID" value="ENSAMXP00005057713.1"/>
    <property type="gene ID" value="ENSAMXG00005025464.1"/>
</dbReference>
<feature type="compositionally biased region" description="Low complexity" evidence="3">
    <location>
        <begin position="44"/>
        <end position="56"/>
    </location>
</feature>
<dbReference type="Proteomes" id="UP000694621">
    <property type="component" value="Unplaced"/>
</dbReference>
<dbReference type="InterPro" id="IPR051990">
    <property type="entry name" value="CCPG1/PBIP1"/>
</dbReference>
<dbReference type="PANTHER" id="PTHR28638:SF1">
    <property type="entry name" value="PRE-B-CELL LEUKEMIA TRANSCRIPTION FACTOR-INTERACTING PROTEIN 1"/>
    <property type="match status" value="1"/>
</dbReference>
<accession>A0A8B9LVZ3</accession>
<dbReference type="GO" id="GO:0016020">
    <property type="term" value="C:membrane"/>
    <property type="evidence" value="ECO:0007669"/>
    <property type="project" value="TreeGrafter"/>
</dbReference>
<feature type="coiled-coil region" evidence="2">
    <location>
        <begin position="381"/>
        <end position="456"/>
    </location>
</feature>
<name>A0A8B9LVZ3_ASTMX</name>
<feature type="compositionally biased region" description="Basic and acidic residues" evidence="3">
    <location>
        <begin position="488"/>
        <end position="513"/>
    </location>
</feature>
<feature type="region of interest" description="Disordered" evidence="3">
    <location>
        <begin position="456"/>
        <end position="522"/>
    </location>
</feature>
<dbReference type="PANTHER" id="PTHR28638">
    <property type="entry name" value="CELL CYCLE PROGRESSION PROTEIN 1"/>
    <property type="match status" value="1"/>
</dbReference>
<feature type="compositionally biased region" description="Low complexity" evidence="3">
    <location>
        <begin position="456"/>
        <end position="472"/>
    </location>
</feature>
<feature type="compositionally biased region" description="Basic residues" evidence="3">
    <location>
        <begin position="627"/>
        <end position="637"/>
    </location>
</feature>